<evidence type="ECO:0000256" key="1">
    <source>
        <dbReference type="SAM" id="Phobius"/>
    </source>
</evidence>
<gene>
    <name evidence="2" type="ORF">NC653_010679</name>
</gene>
<protein>
    <submittedName>
        <fullName evidence="2">Uncharacterized protein</fullName>
    </submittedName>
</protein>
<sequence length="128" mass="14537">MFWNYIFPFSFAFPLVHMVLPLVLFFLAIGIRVFFSSLFDLDPEYCGFEKGSTIPLPYFLLPVLPNAHPSVSFFTLPILFTEDADVSGNNKVMRKQWPCNFWSLFVFSPSANAFSGDDEDDGNEGVLC</sequence>
<dbReference type="AlphaFoldDB" id="A0AAD6W6N1"/>
<name>A0AAD6W6N1_9ROSI</name>
<organism evidence="2 3">
    <name type="scientific">Populus alba x Populus x berolinensis</name>
    <dbReference type="NCBI Taxonomy" id="444605"/>
    <lineage>
        <taxon>Eukaryota</taxon>
        <taxon>Viridiplantae</taxon>
        <taxon>Streptophyta</taxon>
        <taxon>Embryophyta</taxon>
        <taxon>Tracheophyta</taxon>
        <taxon>Spermatophyta</taxon>
        <taxon>Magnoliopsida</taxon>
        <taxon>eudicotyledons</taxon>
        <taxon>Gunneridae</taxon>
        <taxon>Pentapetalae</taxon>
        <taxon>rosids</taxon>
        <taxon>fabids</taxon>
        <taxon>Malpighiales</taxon>
        <taxon>Salicaceae</taxon>
        <taxon>Saliceae</taxon>
        <taxon>Populus</taxon>
    </lineage>
</organism>
<keyword evidence="1" id="KW-1133">Transmembrane helix</keyword>
<keyword evidence="1" id="KW-0812">Transmembrane</keyword>
<dbReference type="Proteomes" id="UP001164929">
    <property type="component" value="Chromosome 4"/>
</dbReference>
<keyword evidence="1" id="KW-0472">Membrane</keyword>
<comment type="caution">
    <text evidence="2">The sequence shown here is derived from an EMBL/GenBank/DDBJ whole genome shotgun (WGS) entry which is preliminary data.</text>
</comment>
<feature type="transmembrane region" description="Helical" evidence="1">
    <location>
        <begin position="6"/>
        <end position="29"/>
    </location>
</feature>
<evidence type="ECO:0000313" key="3">
    <source>
        <dbReference type="Proteomes" id="UP001164929"/>
    </source>
</evidence>
<proteinExistence type="predicted"/>
<reference evidence="2 3" key="1">
    <citation type="journal article" date="2023" name="Mol. Ecol. Resour.">
        <title>Chromosome-level genome assembly of a triploid poplar Populus alba 'Berolinensis'.</title>
        <authorList>
            <person name="Chen S."/>
            <person name="Yu Y."/>
            <person name="Wang X."/>
            <person name="Wang S."/>
            <person name="Zhang T."/>
            <person name="Zhou Y."/>
            <person name="He R."/>
            <person name="Meng N."/>
            <person name="Wang Y."/>
            <person name="Liu W."/>
            <person name="Liu Z."/>
            <person name="Liu J."/>
            <person name="Guo Q."/>
            <person name="Huang H."/>
            <person name="Sederoff R.R."/>
            <person name="Wang G."/>
            <person name="Qu G."/>
            <person name="Chen S."/>
        </authorList>
    </citation>
    <scope>NUCLEOTIDE SEQUENCE [LARGE SCALE GENOMIC DNA]</scope>
    <source>
        <strain evidence="2">SC-2020</strain>
    </source>
</reference>
<keyword evidence="3" id="KW-1185">Reference proteome</keyword>
<accession>A0AAD6W6N1</accession>
<dbReference type="EMBL" id="JAQIZT010000004">
    <property type="protein sequence ID" value="KAJ6999994.1"/>
    <property type="molecule type" value="Genomic_DNA"/>
</dbReference>
<evidence type="ECO:0000313" key="2">
    <source>
        <dbReference type="EMBL" id="KAJ6999994.1"/>
    </source>
</evidence>